<dbReference type="AlphaFoldDB" id="A0A4S8R2S0"/>
<gene>
    <name evidence="1" type="ORF">BGAL_0154g00040</name>
</gene>
<name>A0A4S8R2S0_9HELO</name>
<comment type="caution">
    <text evidence="1">The sequence shown here is derived from an EMBL/GenBank/DDBJ whole genome shotgun (WGS) entry which is preliminary data.</text>
</comment>
<dbReference type="PANTHER" id="PTHR43374">
    <property type="entry name" value="FLAVIN PRENYLTRANSFERASE"/>
    <property type="match status" value="1"/>
</dbReference>
<sequence>MQMDLGSRSPRSEYPYKGKALHIQKINTHKRRDINYSRKSTNRRIWNRRPVLRMNSVPNFLRHQAHSSQSPLKTTTEAIDSAVMPLFGLSSARSKSTYPFFQPLGETPKEANRNIRQAFPSNIIFRLFECDRLHFHPFTPIIPDLAEFELCLCSYLEGRAKQDGESNSVDQNLLDTSNWRSKACLTSLYAVSASGLRFSKNNSSQIQDKSQLYPVVWQGSLLSLCFDRIPVTRPITAAEDLRDNISYAEALQFLCDRTLRSSSLWASFESPDLAVILGDISIKY</sequence>
<evidence type="ECO:0000313" key="1">
    <source>
        <dbReference type="EMBL" id="THV50355.1"/>
    </source>
</evidence>
<dbReference type="OrthoDB" id="1747771at2759"/>
<reference evidence="1 2" key="1">
    <citation type="submission" date="2017-12" db="EMBL/GenBank/DDBJ databases">
        <title>Comparative genomics of Botrytis spp.</title>
        <authorList>
            <person name="Valero-Jimenez C.A."/>
            <person name="Tapia P."/>
            <person name="Veloso J."/>
            <person name="Silva-Moreno E."/>
            <person name="Staats M."/>
            <person name="Valdes J.H."/>
            <person name="Van Kan J.A.L."/>
        </authorList>
    </citation>
    <scope>NUCLEOTIDE SEQUENCE [LARGE SCALE GENOMIC DNA]</scope>
    <source>
        <strain evidence="1 2">MUCL435</strain>
    </source>
</reference>
<dbReference type="Proteomes" id="UP000308671">
    <property type="component" value="Unassembled WGS sequence"/>
</dbReference>
<dbReference type="PANTHER" id="PTHR43374:SF1">
    <property type="entry name" value="FLAVIN PRENYLTRANSFERASE PAD1, MITOCHONDRIAL"/>
    <property type="match status" value="1"/>
</dbReference>
<dbReference type="InterPro" id="IPR004507">
    <property type="entry name" value="UbiX-like"/>
</dbReference>
<organism evidence="1 2">
    <name type="scientific">Botrytis galanthina</name>
    <dbReference type="NCBI Taxonomy" id="278940"/>
    <lineage>
        <taxon>Eukaryota</taxon>
        <taxon>Fungi</taxon>
        <taxon>Dikarya</taxon>
        <taxon>Ascomycota</taxon>
        <taxon>Pezizomycotina</taxon>
        <taxon>Leotiomycetes</taxon>
        <taxon>Helotiales</taxon>
        <taxon>Sclerotiniaceae</taxon>
        <taxon>Botrytis</taxon>
    </lineage>
</organism>
<accession>A0A4S8R2S0</accession>
<proteinExistence type="predicted"/>
<keyword evidence="2" id="KW-1185">Reference proteome</keyword>
<evidence type="ECO:0000313" key="2">
    <source>
        <dbReference type="Proteomes" id="UP000308671"/>
    </source>
</evidence>
<protein>
    <submittedName>
        <fullName evidence="1">Uncharacterized protein</fullName>
    </submittedName>
</protein>
<dbReference type="GO" id="GO:0016831">
    <property type="term" value="F:carboxy-lyase activity"/>
    <property type="evidence" value="ECO:0007669"/>
    <property type="project" value="TreeGrafter"/>
</dbReference>
<dbReference type="EMBL" id="PQXL01000154">
    <property type="protein sequence ID" value="THV50355.1"/>
    <property type="molecule type" value="Genomic_DNA"/>
</dbReference>